<evidence type="ECO:0000313" key="2">
    <source>
        <dbReference type="Proteomes" id="UP000002058"/>
    </source>
</evidence>
<name>C4JEB5_UNCRE</name>
<protein>
    <submittedName>
        <fullName evidence="1">Uncharacterized protein</fullName>
    </submittedName>
</protein>
<keyword evidence="2" id="KW-1185">Reference proteome</keyword>
<gene>
    <name evidence="1" type="ORF">UREG_00747</name>
</gene>
<accession>C4JEB5</accession>
<dbReference type="InParanoid" id="C4JEB5"/>
<sequence length="158" mass="16425">MSAIGKPMRKKWAVQNAAPPFCRDRLTTQGGDESRATSEVRIGQTSSQHRSSVCGLISGCWPGLRRIKATGRVDESAGQHEGRCEESAYWRGNPCRTTLLGPAAASRLSGAGGEGYVVVFQGTRRSLGALVSGGSGWEGLANSSGHLGLGGPSAARLA</sequence>
<reference evidence="2" key="1">
    <citation type="journal article" date="2009" name="Genome Res.">
        <title>Comparative genomic analyses of the human fungal pathogens Coccidioides and their relatives.</title>
        <authorList>
            <person name="Sharpton T.J."/>
            <person name="Stajich J.E."/>
            <person name="Rounsley S.D."/>
            <person name="Gardner M.J."/>
            <person name="Wortman J.R."/>
            <person name="Jordar V.S."/>
            <person name="Maiti R."/>
            <person name="Kodira C.D."/>
            <person name="Neafsey D.E."/>
            <person name="Zeng Q."/>
            <person name="Hung C.-Y."/>
            <person name="McMahan C."/>
            <person name="Muszewska A."/>
            <person name="Grynberg M."/>
            <person name="Mandel M.A."/>
            <person name="Kellner E.M."/>
            <person name="Barker B.M."/>
            <person name="Galgiani J.N."/>
            <person name="Orbach M.J."/>
            <person name="Kirkland T.N."/>
            <person name="Cole G.T."/>
            <person name="Henn M.R."/>
            <person name="Birren B.W."/>
            <person name="Taylor J.W."/>
        </authorList>
    </citation>
    <scope>NUCLEOTIDE SEQUENCE [LARGE SCALE GENOMIC DNA]</scope>
    <source>
        <strain evidence="2">UAMH 1704</strain>
    </source>
</reference>
<dbReference type="GeneID" id="8443693"/>
<dbReference type="EMBL" id="CH476615">
    <property type="protein sequence ID" value="EEP75900.1"/>
    <property type="molecule type" value="Genomic_DNA"/>
</dbReference>
<dbReference type="RefSeq" id="XP_002541233.1">
    <property type="nucleotide sequence ID" value="XM_002541187.1"/>
</dbReference>
<dbReference type="Proteomes" id="UP000002058">
    <property type="component" value="Unassembled WGS sequence"/>
</dbReference>
<proteinExistence type="predicted"/>
<dbReference type="AlphaFoldDB" id="C4JEB5"/>
<dbReference type="VEuPathDB" id="FungiDB:UREG_00747"/>
<dbReference type="KEGG" id="ure:UREG_00747"/>
<dbReference type="HOGENOM" id="CLU_1670683_0_0_1"/>
<evidence type="ECO:0000313" key="1">
    <source>
        <dbReference type="EMBL" id="EEP75900.1"/>
    </source>
</evidence>
<organism evidence="1 2">
    <name type="scientific">Uncinocarpus reesii (strain UAMH 1704)</name>
    <dbReference type="NCBI Taxonomy" id="336963"/>
    <lineage>
        <taxon>Eukaryota</taxon>
        <taxon>Fungi</taxon>
        <taxon>Dikarya</taxon>
        <taxon>Ascomycota</taxon>
        <taxon>Pezizomycotina</taxon>
        <taxon>Eurotiomycetes</taxon>
        <taxon>Eurotiomycetidae</taxon>
        <taxon>Onygenales</taxon>
        <taxon>Onygenaceae</taxon>
        <taxon>Uncinocarpus</taxon>
    </lineage>
</organism>